<sequence length="290" mass="31353">MPGPAVEQLRGVLGRALRSRVAGPDARQHAERIWDTPGERWFSAADPIWRVHSEAAMFPGGLAALLLQSLHPLAMAAVAGHSGYRGDPWGRLQRTSHYLATTTFGTVPDAERAIAKVRGVHRRVHGTDEHGRPYRADDPHLLEWVHCAEVHSFLTAHQAYARTPLTAAEADTYVAQTGTPARLLGVPEPPTSTGELAERLERFRPELELSRAAREAAVFLLVQPPLPWPARPGYGALAAGGLAVLPEWARRMLLPVGALLPPLTAGPLTSTGRRLGRLSTAAVRWAMAAA</sequence>
<dbReference type="Proteomes" id="UP000252770">
    <property type="component" value="Unassembled WGS sequence"/>
</dbReference>
<dbReference type="GO" id="GO:0016491">
    <property type="term" value="F:oxidoreductase activity"/>
    <property type="evidence" value="ECO:0007669"/>
    <property type="project" value="InterPro"/>
</dbReference>
<evidence type="ECO:0000313" key="3">
    <source>
        <dbReference type="Proteomes" id="UP000252770"/>
    </source>
</evidence>
<dbReference type="PANTHER" id="PTHR36151">
    <property type="entry name" value="BLR2777 PROTEIN"/>
    <property type="match status" value="1"/>
</dbReference>
<comment type="caution">
    <text evidence="2">The sequence shown here is derived from an EMBL/GenBank/DDBJ whole genome shotgun (WGS) entry which is preliminary data.</text>
</comment>
<keyword evidence="3" id="KW-1185">Reference proteome</keyword>
<proteinExistence type="predicted"/>
<organism evidence="2 3">
    <name type="scientific">Desertihabitans brevis</name>
    <dbReference type="NCBI Taxonomy" id="2268447"/>
    <lineage>
        <taxon>Bacteria</taxon>
        <taxon>Bacillati</taxon>
        <taxon>Actinomycetota</taxon>
        <taxon>Actinomycetes</taxon>
        <taxon>Propionibacteriales</taxon>
        <taxon>Propionibacteriaceae</taxon>
        <taxon>Desertihabitans</taxon>
    </lineage>
</organism>
<evidence type="ECO:0000259" key="1">
    <source>
        <dbReference type="Pfam" id="PF09995"/>
    </source>
</evidence>
<evidence type="ECO:0000313" key="2">
    <source>
        <dbReference type="EMBL" id="RCK68491.1"/>
    </source>
</evidence>
<dbReference type="Pfam" id="PF09995">
    <property type="entry name" value="MPAB_Lcp_cat"/>
    <property type="match status" value="1"/>
</dbReference>
<reference evidence="2 3" key="1">
    <citation type="submission" date="2018-07" db="EMBL/GenBank/DDBJ databases">
        <title>Desertimonas flava gen. nov. sp. nov.</title>
        <authorList>
            <person name="Liu S."/>
        </authorList>
    </citation>
    <scope>NUCLEOTIDE SEQUENCE [LARGE SCALE GENOMIC DNA]</scope>
    <source>
        <strain evidence="2 3">16Sb5-5</strain>
    </source>
</reference>
<dbReference type="AlphaFoldDB" id="A0A367YU37"/>
<protein>
    <submittedName>
        <fullName evidence="2">DUF2236 domain-containing protein</fullName>
    </submittedName>
</protein>
<dbReference type="EMBL" id="QOUI01000011">
    <property type="protein sequence ID" value="RCK68491.1"/>
    <property type="molecule type" value="Genomic_DNA"/>
</dbReference>
<gene>
    <name evidence="2" type="ORF">DT076_15830</name>
</gene>
<accession>A0A367YU37</accession>
<name>A0A367YU37_9ACTN</name>
<feature type="domain" description="ER-bound oxygenase mpaB/mpaB'/Rubber oxygenase catalytic" evidence="1">
    <location>
        <begin position="49"/>
        <end position="253"/>
    </location>
</feature>
<dbReference type="InterPro" id="IPR018713">
    <property type="entry name" value="MPAB/Lcp_cat_dom"/>
</dbReference>
<dbReference type="PANTHER" id="PTHR36151:SF3">
    <property type="entry name" value="ER-BOUND OXYGENASE MPAB_MPAB'_RUBBER OXYGENASE CATALYTIC DOMAIN-CONTAINING PROTEIN"/>
    <property type="match status" value="1"/>
</dbReference>